<evidence type="ECO:0000256" key="3">
    <source>
        <dbReference type="ARBA" id="ARBA00011950"/>
    </source>
</evidence>
<protein>
    <recommendedName>
        <fullName evidence="4">Molybdopterin synthase catalytic subunit</fullName>
        <ecNumber evidence="3">2.8.1.12</ecNumber>
    </recommendedName>
    <alternativeName>
        <fullName evidence="10">MPT synthase subunit 2</fullName>
    </alternativeName>
    <alternativeName>
        <fullName evidence="8">Molybdenum cofactor biosynthesis protein E</fullName>
    </alternativeName>
    <alternativeName>
        <fullName evidence="9">Molybdopterin-converting factor large subunit</fullName>
    </alternativeName>
    <alternativeName>
        <fullName evidence="11">Molybdopterin-converting factor subunit 2</fullName>
    </alternativeName>
</protein>
<proteinExistence type="inferred from homology"/>
<sequence length="152" mass="16920">MMGISVTIQAAIFDAGDLVNQFTRDIPEAGAVATFTGLVRSKPEQPIKALILEHHPTMAQKQIERFAQEAVDKFDLLAIQVVHRFGEMKVGEPIVQVMAASSHRQAAFDGANYVMDWLKTDAPFWKKEVGADGAHWVEARDKDEAAKDKWTK</sequence>
<gene>
    <name evidence="13" type="ORF">MXMO3_01279</name>
</gene>
<dbReference type="Pfam" id="PF02391">
    <property type="entry name" value="MoaE"/>
    <property type="match status" value="1"/>
</dbReference>
<evidence type="ECO:0000256" key="2">
    <source>
        <dbReference type="ARBA" id="ARBA00005426"/>
    </source>
</evidence>
<organism evidence="13 14">
    <name type="scientific">Maritalea myrionectae</name>
    <dbReference type="NCBI Taxonomy" id="454601"/>
    <lineage>
        <taxon>Bacteria</taxon>
        <taxon>Pseudomonadati</taxon>
        <taxon>Pseudomonadota</taxon>
        <taxon>Alphaproteobacteria</taxon>
        <taxon>Hyphomicrobiales</taxon>
        <taxon>Devosiaceae</taxon>
        <taxon>Maritalea</taxon>
    </lineage>
</organism>
<evidence type="ECO:0000256" key="11">
    <source>
        <dbReference type="ARBA" id="ARBA00032474"/>
    </source>
</evidence>
<evidence type="ECO:0000256" key="7">
    <source>
        <dbReference type="ARBA" id="ARBA00026066"/>
    </source>
</evidence>
<dbReference type="Gene3D" id="3.90.1170.40">
    <property type="entry name" value="Molybdopterin biosynthesis MoaE subunit"/>
    <property type="match status" value="1"/>
</dbReference>
<evidence type="ECO:0000256" key="4">
    <source>
        <dbReference type="ARBA" id="ARBA00013858"/>
    </source>
</evidence>
<comment type="similarity">
    <text evidence="2">Belongs to the MoaE family.</text>
</comment>
<evidence type="ECO:0000313" key="14">
    <source>
        <dbReference type="Proteomes" id="UP000258927"/>
    </source>
</evidence>
<keyword evidence="14" id="KW-1185">Reference proteome</keyword>
<evidence type="ECO:0000256" key="8">
    <source>
        <dbReference type="ARBA" id="ARBA00029745"/>
    </source>
</evidence>
<evidence type="ECO:0000256" key="1">
    <source>
        <dbReference type="ARBA" id="ARBA00005046"/>
    </source>
</evidence>
<keyword evidence="5" id="KW-0501">Molybdenum cofactor biosynthesis</keyword>
<evidence type="ECO:0000256" key="6">
    <source>
        <dbReference type="ARBA" id="ARBA00025448"/>
    </source>
</evidence>
<dbReference type="SUPFAM" id="SSF54690">
    <property type="entry name" value="Molybdopterin synthase subunit MoaE"/>
    <property type="match status" value="1"/>
</dbReference>
<dbReference type="AlphaFoldDB" id="A0A2R4MCS9"/>
<dbReference type="GO" id="GO:0030366">
    <property type="term" value="F:molybdopterin synthase activity"/>
    <property type="evidence" value="ECO:0007669"/>
    <property type="project" value="UniProtKB-EC"/>
</dbReference>
<evidence type="ECO:0000313" key="13">
    <source>
        <dbReference type="EMBL" id="AVX03810.1"/>
    </source>
</evidence>
<dbReference type="PANTHER" id="PTHR23404">
    <property type="entry name" value="MOLYBDOPTERIN SYNTHASE RELATED"/>
    <property type="match status" value="1"/>
</dbReference>
<evidence type="ECO:0000256" key="9">
    <source>
        <dbReference type="ARBA" id="ARBA00030407"/>
    </source>
</evidence>
<comment type="subunit">
    <text evidence="7">Heterotetramer of 2 MoaD subunits and 2 MoaE subunits. Also stable as homodimer. The enzyme changes between these two forms during catalysis.</text>
</comment>
<evidence type="ECO:0000256" key="10">
    <source>
        <dbReference type="ARBA" id="ARBA00030781"/>
    </source>
</evidence>
<evidence type="ECO:0000256" key="5">
    <source>
        <dbReference type="ARBA" id="ARBA00023150"/>
    </source>
</evidence>
<comment type="pathway">
    <text evidence="1">Cofactor biosynthesis; molybdopterin biosynthesis.</text>
</comment>
<dbReference type="RefSeq" id="WP_245985813.1">
    <property type="nucleotide sequence ID" value="NZ_CP021330.1"/>
</dbReference>
<comment type="catalytic activity">
    <reaction evidence="12">
        <text>2 [molybdopterin-synthase sulfur-carrier protein]-C-terminal-Gly-aminoethanethioate + cyclic pyranopterin phosphate + H2O = molybdopterin + 2 [molybdopterin-synthase sulfur-carrier protein]-C-terminal Gly-Gly + 2 H(+)</text>
        <dbReference type="Rhea" id="RHEA:26333"/>
        <dbReference type="Rhea" id="RHEA-COMP:12202"/>
        <dbReference type="Rhea" id="RHEA-COMP:19907"/>
        <dbReference type="ChEBI" id="CHEBI:15377"/>
        <dbReference type="ChEBI" id="CHEBI:15378"/>
        <dbReference type="ChEBI" id="CHEBI:58698"/>
        <dbReference type="ChEBI" id="CHEBI:59648"/>
        <dbReference type="ChEBI" id="CHEBI:90778"/>
        <dbReference type="ChEBI" id="CHEBI:232372"/>
        <dbReference type="EC" id="2.8.1.12"/>
    </reaction>
</comment>
<dbReference type="InterPro" id="IPR003448">
    <property type="entry name" value="Mopterin_biosynth_MoaE"/>
</dbReference>
<evidence type="ECO:0000256" key="12">
    <source>
        <dbReference type="ARBA" id="ARBA00049878"/>
    </source>
</evidence>
<dbReference type="EC" id="2.8.1.12" evidence="3"/>
<reference evidence="13 14" key="1">
    <citation type="submission" date="2017-05" db="EMBL/GenBank/DDBJ databases">
        <title>Genome Analysis of Maritalea myrionectae HL2708#5.</title>
        <authorList>
            <consortium name="Cotde Inc.-PKNU"/>
            <person name="Jang D."/>
            <person name="Oh H.-M."/>
        </authorList>
    </citation>
    <scope>NUCLEOTIDE SEQUENCE [LARGE SCALE GENOMIC DNA]</scope>
    <source>
        <strain evidence="13 14">HL2708#5</strain>
    </source>
</reference>
<dbReference type="CDD" id="cd00756">
    <property type="entry name" value="MoaE"/>
    <property type="match status" value="1"/>
</dbReference>
<dbReference type="EMBL" id="CP021330">
    <property type="protein sequence ID" value="AVX03810.1"/>
    <property type="molecule type" value="Genomic_DNA"/>
</dbReference>
<name>A0A2R4MCS9_9HYPH</name>
<dbReference type="Proteomes" id="UP000258927">
    <property type="component" value="Chromosome"/>
</dbReference>
<accession>A0A2R4MCS9</accession>
<dbReference type="KEGG" id="mmyr:MXMO3_01279"/>
<comment type="function">
    <text evidence="6">Converts molybdopterin precursor Z into molybdopterin. This requires the incorporation of two sulfur atoms into precursor Z to generate a dithiolene group. The sulfur is provided by MoaD.</text>
</comment>
<dbReference type="GO" id="GO:0006777">
    <property type="term" value="P:Mo-molybdopterin cofactor biosynthetic process"/>
    <property type="evidence" value="ECO:0007669"/>
    <property type="project" value="UniProtKB-KW"/>
</dbReference>
<dbReference type="STRING" id="1122213.GCA_000423365_01517"/>
<dbReference type="InterPro" id="IPR036563">
    <property type="entry name" value="MoaE_sf"/>
</dbReference>
<dbReference type="UniPathway" id="UPA00344"/>